<evidence type="ECO:0000256" key="3">
    <source>
        <dbReference type="ARBA" id="ARBA00022801"/>
    </source>
</evidence>
<organism evidence="8 9">
    <name type="scientific">Jeotgalibacillus malaysiensis</name>
    <dbReference type="NCBI Taxonomy" id="1508404"/>
    <lineage>
        <taxon>Bacteria</taxon>
        <taxon>Bacillati</taxon>
        <taxon>Bacillota</taxon>
        <taxon>Bacilli</taxon>
        <taxon>Bacillales</taxon>
        <taxon>Caryophanaceae</taxon>
        <taxon>Jeotgalibacillus</taxon>
    </lineage>
</organism>
<dbReference type="InterPro" id="IPR011976">
    <property type="entry name" value="Pept_M3B_oligopep-rel"/>
</dbReference>
<keyword evidence="4 6" id="KW-0862">Zinc</keyword>
<name>A0A0B5ARW6_9BACL</name>
<dbReference type="HOGENOM" id="CLU_030403_1_0_9"/>
<dbReference type="CDD" id="cd09606">
    <property type="entry name" value="M3B_PepF"/>
    <property type="match status" value="1"/>
</dbReference>
<keyword evidence="9" id="KW-1185">Reference proteome</keyword>
<dbReference type="MEROPS" id="M03.010"/>
<keyword evidence="1 6" id="KW-0645">Protease</keyword>
<gene>
    <name evidence="8" type="ORF">JMA_14770</name>
</gene>
<feature type="domain" description="Peptidase M3A/M3B catalytic" evidence="7">
    <location>
        <begin position="166"/>
        <end position="548"/>
    </location>
</feature>
<accession>A0A0B5ARW6</accession>
<reference evidence="8 9" key="1">
    <citation type="submission" date="2014-08" db="EMBL/GenBank/DDBJ databases">
        <title>Complete genome of a marine bacteria Jeotgalibacillus malaysiensis.</title>
        <authorList>
            <person name="Yaakop A.S."/>
            <person name="Chan K.-G."/>
            <person name="Goh K.M."/>
        </authorList>
    </citation>
    <scope>NUCLEOTIDE SEQUENCE [LARGE SCALE GENOMIC DNA]</scope>
    <source>
        <strain evidence="8 9">D5</strain>
    </source>
</reference>
<dbReference type="NCBIfam" id="TIGR02289">
    <property type="entry name" value="M3_not_pepF"/>
    <property type="match status" value="1"/>
</dbReference>
<keyword evidence="5 6" id="KW-0482">Metalloprotease</keyword>
<evidence type="ECO:0000256" key="2">
    <source>
        <dbReference type="ARBA" id="ARBA00022723"/>
    </source>
</evidence>
<comment type="cofactor">
    <cofactor evidence="6">
        <name>Zn(2+)</name>
        <dbReference type="ChEBI" id="CHEBI:29105"/>
    </cofactor>
    <text evidence="6">Binds 1 zinc ion.</text>
</comment>
<dbReference type="Pfam" id="PF01432">
    <property type="entry name" value="Peptidase_M3"/>
    <property type="match status" value="1"/>
</dbReference>
<evidence type="ECO:0000256" key="1">
    <source>
        <dbReference type="ARBA" id="ARBA00022670"/>
    </source>
</evidence>
<dbReference type="STRING" id="1508404.JMA_14770"/>
<comment type="similarity">
    <text evidence="6">Belongs to the peptidase M3 family.</text>
</comment>
<dbReference type="GO" id="GO:0004222">
    <property type="term" value="F:metalloendopeptidase activity"/>
    <property type="evidence" value="ECO:0007669"/>
    <property type="project" value="InterPro"/>
</dbReference>
<dbReference type="PANTHER" id="PTHR11804:SF28">
    <property type="entry name" value="OLIGOENDOPEPTIDASE F"/>
    <property type="match status" value="1"/>
</dbReference>
<evidence type="ECO:0000256" key="5">
    <source>
        <dbReference type="ARBA" id="ARBA00023049"/>
    </source>
</evidence>
<keyword evidence="3 6" id="KW-0378">Hydrolase</keyword>
<dbReference type="EMBL" id="CP009416">
    <property type="protein sequence ID" value="AJD90794.1"/>
    <property type="molecule type" value="Genomic_DNA"/>
</dbReference>
<dbReference type="GO" id="GO:0006508">
    <property type="term" value="P:proteolysis"/>
    <property type="evidence" value="ECO:0007669"/>
    <property type="project" value="UniProtKB-KW"/>
</dbReference>
<proteinExistence type="inferred from homology"/>
<dbReference type="BioCyc" id="JESP1508404:G14D9-10732-MONOMER"/>
<evidence type="ECO:0000256" key="6">
    <source>
        <dbReference type="RuleBase" id="RU003435"/>
    </source>
</evidence>
<sequence length="565" mass="66322">MLTFSNYEYKRPDINQVKSQFNVLLESFQHAGSFQEQKDLIIKINQLRDDVSTQGNLAFIRASIDTKDEFYESERNYFDEVQPEFEELTTAFYKVLVNSPYRKELEEQWGQQFFDLADFSIKSFTPEIIPLLQEENRLASEYSKLVASAEIEFGNETLTLAQIDPYTESTDREIREKAVKAKFDFFADHEAKFDLLYDSLVKTRHEIALKLGYENFVDVGYLRMLRVDYDANQVAKFREQVRTYVVPLATKLRQRQQERIGVSELKFWDESLEFLTGNANPQGGPEWIIVKGKQMYQELSDETNEFFTFMNDRELMDLEAKKGKEAGGYCTFIENYEAPFIFSNFNGTSGDIDVLTHEAGHAFQVYMSRHSSIPEYIWPTHEAAEIHSMSMEFLTWPWMENFFGDQTEKYKFAHLSSGILFLPYGVAVDEFQHRVYEKPEMTPAERKAVWKELEAIYLPHRNYGDHDYLNRGGVWQRQGHIYEAPFYYIDYTLAQICAFQFWKKSREDFDSAWKDYVHLCKLGGSKSFTNLVKEANLQSPFEEGSLESVVKEIENWLDEVDDQKL</sequence>
<dbReference type="InterPro" id="IPR045090">
    <property type="entry name" value="Pept_M3A_M3B"/>
</dbReference>
<dbReference type="OrthoDB" id="9762795at2"/>
<dbReference type="Proteomes" id="UP000031449">
    <property type="component" value="Chromosome"/>
</dbReference>
<evidence type="ECO:0000259" key="7">
    <source>
        <dbReference type="Pfam" id="PF01432"/>
    </source>
</evidence>
<protein>
    <submittedName>
        <fullName evidence="8">Oligoendopeptidase F</fullName>
    </submittedName>
</protein>
<evidence type="ECO:0000313" key="9">
    <source>
        <dbReference type="Proteomes" id="UP000031449"/>
    </source>
</evidence>
<dbReference type="PANTHER" id="PTHR11804">
    <property type="entry name" value="PROTEASE M3 THIMET OLIGOPEPTIDASE-RELATED"/>
    <property type="match status" value="1"/>
</dbReference>
<dbReference type="InterPro" id="IPR001567">
    <property type="entry name" value="Pept_M3A_M3B_dom"/>
</dbReference>
<dbReference type="Gene3D" id="1.10.1370.30">
    <property type="match status" value="1"/>
</dbReference>
<dbReference type="KEGG" id="jeo:JMA_14770"/>
<keyword evidence="2 6" id="KW-0479">Metal-binding</keyword>
<dbReference type="GO" id="GO:0046872">
    <property type="term" value="F:metal ion binding"/>
    <property type="evidence" value="ECO:0007669"/>
    <property type="project" value="UniProtKB-UniRule"/>
</dbReference>
<evidence type="ECO:0000313" key="8">
    <source>
        <dbReference type="EMBL" id="AJD90794.1"/>
    </source>
</evidence>
<evidence type="ECO:0000256" key="4">
    <source>
        <dbReference type="ARBA" id="ARBA00022833"/>
    </source>
</evidence>
<dbReference type="GO" id="GO:0006518">
    <property type="term" value="P:peptide metabolic process"/>
    <property type="evidence" value="ECO:0007669"/>
    <property type="project" value="TreeGrafter"/>
</dbReference>
<dbReference type="SUPFAM" id="SSF55486">
    <property type="entry name" value="Metalloproteases ('zincins'), catalytic domain"/>
    <property type="match status" value="1"/>
</dbReference>
<dbReference type="AlphaFoldDB" id="A0A0B5ARW6"/>